<dbReference type="Gene3D" id="3.20.20.80">
    <property type="entry name" value="Glycosidases"/>
    <property type="match status" value="1"/>
</dbReference>
<sequence>MEHAKWWVQKNVKDFWPDVKIKYIVVGNEISPVTDTSYLTSFLVPAMVNIYRAVGEAGLGNDIKVSTSVDMTLIGNSYPPSQGPLGTMLCGLLIRLLGS</sequence>
<dbReference type="SUPFAM" id="SSF51445">
    <property type="entry name" value="(Trans)glycosidases"/>
    <property type="match status" value="1"/>
</dbReference>
<reference evidence="6" key="1">
    <citation type="journal article" date="2023" name="Proc. Natl. Acad. Sci. U.S.A.">
        <title>Genomic and structural basis for evolution of tropane alkaloid biosynthesis.</title>
        <authorList>
            <person name="Wanga Y.-J."/>
            <person name="Taina T."/>
            <person name="Yua J.-Y."/>
            <person name="Lia J."/>
            <person name="Xua B."/>
            <person name="Chenc J."/>
            <person name="D'Auriad J.C."/>
            <person name="Huanga J.-P."/>
            <person name="Huanga S.-X."/>
        </authorList>
    </citation>
    <scope>NUCLEOTIDE SEQUENCE [LARGE SCALE GENOMIC DNA]</scope>
    <source>
        <strain evidence="6">cv. KIB-2019</strain>
    </source>
</reference>
<dbReference type="PANTHER" id="PTHR32227">
    <property type="entry name" value="GLUCAN ENDO-1,3-BETA-GLUCOSIDASE BG1-RELATED-RELATED"/>
    <property type="match status" value="1"/>
</dbReference>
<dbReference type="EMBL" id="JAJAGQ010000001">
    <property type="protein sequence ID" value="KAJ8573932.1"/>
    <property type="molecule type" value="Genomic_DNA"/>
</dbReference>
<dbReference type="InterPro" id="IPR044965">
    <property type="entry name" value="Glyco_hydro_17_plant"/>
</dbReference>
<evidence type="ECO:0000256" key="4">
    <source>
        <dbReference type="RuleBase" id="RU004335"/>
    </source>
</evidence>
<protein>
    <recommendedName>
        <fullName evidence="7">Glucan endo-1,3-beta-D-glucosidase</fullName>
    </recommendedName>
</protein>
<evidence type="ECO:0000313" key="6">
    <source>
        <dbReference type="Proteomes" id="UP001152561"/>
    </source>
</evidence>
<evidence type="ECO:0008006" key="7">
    <source>
        <dbReference type="Google" id="ProtNLM"/>
    </source>
</evidence>
<gene>
    <name evidence="5" type="ORF">K7X08_010443</name>
</gene>
<dbReference type="GO" id="GO:0004553">
    <property type="term" value="F:hydrolase activity, hydrolyzing O-glycosyl compounds"/>
    <property type="evidence" value="ECO:0007669"/>
    <property type="project" value="InterPro"/>
</dbReference>
<proteinExistence type="inferred from homology"/>
<dbReference type="OrthoDB" id="941679at2759"/>
<comment type="caution">
    <text evidence="5">The sequence shown here is derived from an EMBL/GenBank/DDBJ whole genome shotgun (WGS) entry which is preliminary data.</text>
</comment>
<evidence type="ECO:0000256" key="2">
    <source>
        <dbReference type="ARBA" id="ARBA00022801"/>
    </source>
</evidence>
<comment type="similarity">
    <text evidence="1 4">Belongs to the glycosyl hydrolase 17 family.</text>
</comment>
<organism evidence="5 6">
    <name type="scientific">Anisodus acutangulus</name>
    <dbReference type="NCBI Taxonomy" id="402998"/>
    <lineage>
        <taxon>Eukaryota</taxon>
        <taxon>Viridiplantae</taxon>
        <taxon>Streptophyta</taxon>
        <taxon>Embryophyta</taxon>
        <taxon>Tracheophyta</taxon>
        <taxon>Spermatophyta</taxon>
        <taxon>Magnoliopsida</taxon>
        <taxon>eudicotyledons</taxon>
        <taxon>Gunneridae</taxon>
        <taxon>Pentapetalae</taxon>
        <taxon>asterids</taxon>
        <taxon>lamiids</taxon>
        <taxon>Solanales</taxon>
        <taxon>Solanaceae</taxon>
        <taxon>Solanoideae</taxon>
        <taxon>Hyoscyameae</taxon>
        <taxon>Anisodus</taxon>
    </lineage>
</organism>
<dbReference type="AlphaFoldDB" id="A0A9Q1N159"/>
<keyword evidence="3" id="KW-0326">Glycosidase</keyword>
<evidence type="ECO:0000313" key="5">
    <source>
        <dbReference type="EMBL" id="KAJ8573932.1"/>
    </source>
</evidence>
<evidence type="ECO:0000256" key="3">
    <source>
        <dbReference type="ARBA" id="ARBA00023295"/>
    </source>
</evidence>
<evidence type="ECO:0000256" key="1">
    <source>
        <dbReference type="ARBA" id="ARBA00008773"/>
    </source>
</evidence>
<dbReference type="GO" id="GO:0005975">
    <property type="term" value="P:carbohydrate metabolic process"/>
    <property type="evidence" value="ECO:0007669"/>
    <property type="project" value="InterPro"/>
</dbReference>
<dbReference type="InterPro" id="IPR000490">
    <property type="entry name" value="Glyco_hydro_17"/>
</dbReference>
<keyword evidence="2" id="KW-0378">Hydrolase</keyword>
<accession>A0A9Q1N159</accession>
<name>A0A9Q1N159_9SOLA</name>
<dbReference type="Proteomes" id="UP001152561">
    <property type="component" value="Unassembled WGS sequence"/>
</dbReference>
<dbReference type="InterPro" id="IPR017853">
    <property type="entry name" value="GH"/>
</dbReference>
<dbReference type="Pfam" id="PF00332">
    <property type="entry name" value="Glyco_hydro_17"/>
    <property type="match status" value="1"/>
</dbReference>
<keyword evidence="6" id="KW-1185">Reference proteome</keyword>